<evidence type="ECO:0000256" key="2">
    <source>
        <dbReference type="ARBA" id="ARBA00007663"/>
    </source>
</evidence>
<evidence type="ECO:0000256" key="15">
    <source>
        <dbReference type="SAM" id="MobiDB-lite"/>
    </source>
</evidence>
<evidence type="ECO:0000256" key="6">
    <source>
        <dbReference type="ARBA" id="ARBA00022679"/>
    </source>
</evidence>
<dbReference type="FunFam" id="3.90.870.10:FF:000008">
    <property type="entry name" value="Threonylcarbamoyl-AMP synthase"/>
    <property type="match status" value="1"/>
</dbReference>
<dbReference type="Proteomes" id="UP000240509">
    <property type="component" value="Unassembled WGS sequence"/>
</dbReference>
<dbReference type="InterPro" id="IPR017945">
    <property type="entry name" value="DHBP_synth_RibB-like_a/b_dom"/>
</dbReference>
<comment type="caution">
    <text evidence="17">The sequence shown here is derived from an EMBL/GenBank/DDBJ whole genome shotgun (WGS) entry which is preliminary data.</text>
</comment>
<feature type="binding site" evidence="14">
    <location>
        <position position="151"/>
    </location>
    <ligand>
        <name>ATP</name>
        <dbReference type="ChEBI" id="CHEBI:30616"/>
    </ligand>
</feature>
<feature type="binding site" evidence="14">
    <location>
        <position position="189"/>
    </location>
    <ligand>
        <name>L-threonine</name>
        <dbReference type="ChEBI" id="CHEBI:57926"/>
    </ligand>
</feature>
<organism evidence="17 18">
    <name type="scientific">Alkalicoccus saliphilus</name>
    <dbReference type="NCBI Taxonomy" id="200989"/>
    <lineage>
        <taxon>Bacteria</taxon>
        <taxon>Bacillati</taxon>
        <taxon>Bacillota</taxon>
        <taxon>Bacilli</taxon>
        <taxon>Bacillales</taxon>
        <taxon>Bacillaceae</taxon>
        <taxon>Alkalicoccus</taxon>
    </lineage>
</organism>
<dbReference type="InterPro" id="IPR006070">
    <property type="entry name" value="Sua5-like_dom"/>
</dbReference>
<feature type="binding site" evidence="14">
    <location>
        <position position="129"/>
    </location>
    <ligand>
        <name>L-threonine</name>
        <dbReference type="ChEBI" id="CHEBI:57926"/>
    </ligand>
</feature>
<dbReference type="InterPro" id="IPR005145">
    <property type="entry name" value="Sua5_C"/>
</dbReference>
<evidence type="ECO:0000256" key="9">
    <source>
        <dbReference type="ARBA" id="ARBA00022741"/>
    </source>
</evidence>
<evidence type="ECO:0000259" key="16">
    <source>
        <dbReference type="PROSITE" id="PS51163"/>
    </source>
</evidence>
<dbReference type="PROSITE" id="PS51163">
    <property type="entry name" value="YRDC"/>
    <property type="match status" value="1"/>
</dbReference>
<evidence type="ECO:0000256" key="8">
    <source>
        <dbReference type="ARBA" id="ARBA00022695"/>
    </source>
</evidence>
<feature type="binding site" evidence="14">
    <location>
        <position position="159"/>
    </location>
    <ligand>
        <name>ATP</name>
        <dbReference type="ChEBI" id="CHEBI:30616"/>
    </ligand>
</feature>
<comment type="catalytic activity">
    <reaction evidence="12 13">
        <text>L-threonine + hydrogencarbonate + ATP = L-threonylcarbamoyladenylate + diphosphate + H2O</text>
        <dbReference type="Rhea" id="RHEA:36407"/>
        <dbReference type="ChEBI" id="CHEBI:15377"/>
        <dbReference type="ChEBI" id="CHEBI:17544"/>
        <dbReference type="ChEBI" id="CHEBI:30616"/>
        <dbReference type="ChEBI" id="CHEBI:33019"/>
        <dbReference type="ChEBI" id="CHEBI:57926"/>
        <dbReference type="ChEBI" id="CHEBI:73682"/>
        <dbReference type="EC" id="2.7.7.87"/>
    </reaction>
</comment>
<evidence type="ECO:0000256" key="14">
    <source>
        <dbReference type="PIRSR" id="PIRSR004930-1"/>
    </source>
</evidence>
<evidence type="ECO:0000313" key="18">
    <source>
        <dbReference type="Proteomes" id="UP000240509"/>
    </source>
</evidence>
<dbReference type="PANTHER" id="PTHR17490">
    <property type="entry name" value="SUA5"/>
    <property type="match status" value="1"/>
</dbReference>
<feature type="binding site" evidence="14">
    <location>
        <position position="66"/>
    </location>
    <ligand>
        <name>ATP</name>
        <dbReference type="ChEBI" id="CHEBI:30616"/>
    </ligand>
</feature>
<evidence type="ECO:0000256" key="3">
    <source>
        <dbReference type="ARBA" id="ARBA00012584"/>
    </source>
</evidence>
<reference evidence="17 18" key="1">
    <citation type="submission" date="2018-03" db="EMBL/GenBank/DDBJ databases">
        <title>Alkalicoccus saliphilus sp. nov., isolated from a mineral pool.</title>
        <authorList>
            <person name="Zhao B."/>
        </authorList>
    </citation>
    <scope>NUCLEOTIDE SEQUENCE [LARGE SCALE GENOMIC DNA]</scope>
    <source>
        <strain evidence="17 18">6AG</strain>
    </source>
</reference>
<dbReference type="NCBIfam" id="TIGR00057">
    <property type="entry name" value="L-threonylcarbamoyladenylate synthase"/>
    <property type="match status" value="1"/>
</dbReference>
<evidence type="ECO:0000256" key="11">
    <source>
        <dbReference type="ARBA" id="ARBA00029774"/>
    </source>
</evidence>
<feature type="binding site" evidence="14">
    <location>
        <position position="75"/>
    </location>
    <ligand>
        <name>L-threonine</name>
        <dbReference type="ChEBI" id="CHEBI:57926"/>
    </ligand>
</feature>
<evidence type="ECO:0000256" key="12">
    <source>
        <dbReference type="ARBA" id="ARBA00048366"/>
    </source>
</evidence>
<keyword evidence="18" id="KW-1185">Reference proteome</keyword>
<dbReference type="GO" id="GO:0005524">
    <property type="term" value="F:ATP binding"/>
    <property type="evidence" value="ECO:0007669"/>
    <property type="project" value="UniProtKB-UniRule"/>
</dbReference>
<dbReference type="PIRSF" id="PIRSF004930">
    <property type="entry name" value="Tln_factor_SUA5"/>
    <property type="match status" value="1"/>
</dbReference>
<evidence type="ECO:0000256" key="1">
    <source>
        <dbReference type="ARBA" id="ARBA00004496"/>
    </source>
</evidence>
<dbReference type="EMBL" id="PZJJ01000020">
    <property type="protein sequence ID" value="PTL38357.1"/>
    <property type="molecule type" value="Genomic_DNA"/>
</dbReference>
<feature type="binding site" evidence="14">
    <location>
        <position position="43"/>
    </location>
    <ligand>
        <name>L-threonine</name>
        <dbReference type="ChEBI" id="CHEBI:57926"/>
    </ligand>
</feature>
<comment type="subcellular location">
    <subcellularLocation>
        <location evidence="1 13">Cytoplasm</location>
    </subcellularLocation>
</comment>
<dbReference type="GO" id="GO:0005737">
    <property type="term" value="C:cytoplasm"/>
    <property type="evidence" value="ECO:0007669"/>
    <property type="project" value="UniProtKB-SubCell"/>
</dbReference>
<keyword evidence="5 13" id="KW-0963">Cytoplasm</keyword>
<dbReference type="PANTHER" id="PTHR17490:SF16">
    <property type="entry name" value="THREONYLCARBAMOYL-AMP SYNTHASE"/>
    <property type="match status" value="1"/>
</dbReference>
<dbReference type="GO" id="GO:0008033">
    <property type="term" value="P:tRNA processing"/>
    <property type="evidence" value="ECO:0007669"/>
    <property type="project" value="UniProtKB-KW"/>
</dbReference>
<dbReference type="Pfam" id="PF01300">
    <property type="entry name" value="Sua5_yciO_yrdC"/>
    <property type="match status" value="1"/>
</dbReference>
<dbReference type="Pfam" id="PF03481">
    <property type="entry name" value="Sua5_C"/>
    <property type="match status" value="1"/>
</dbReference>
<sequence length="351" mass="37742">MTYQHTIHWSVDNDVNNLKGSVEIKEAAQKLAAGELVAFPTETVYGLGASARSHAAVQSIFKAKGRPSDNPLIVHIARAEDVNNYVEEVPETAWKLMNSFWPGPLTIILRHNGVLSTGVTAGLSTVALRMPDHPVALALIEASGEPVAAPSANRSGRPSPTTAGHVREDLDGRIAGIVDGGATGVGLESTVVDCTQEPVMILRPGGVTKSQLEAVVGQVDVDPSLQETAAEEAPRSPGMKYKHYAPEAPLTLIDGDEAFFHMCITEAKDKGSRIGVIVDKKEAADVEADKTYLLENSDGETVARELYAALRYFKKEDVDHIFMRVQPEDDIGFAIMNRLIKAAGGRILSRN</sequence>
<keyword evidence="10 13" id="KW-0067">ATP-binding</keyword>
<evidence type="ECO:0000313" key="17">
    <source>
        <dbReference type="EMBL" id="PTL38357.1"/>
    </source>
</evidence>
<feature type="region of interest" description="Disordered" evidence="15">
    <location>
        <begin position="147"/>
        <end position="168"/>
    </location>
</feature>
<feature type="binding site" evidence="14">
    <location>
        <position position="149"/>
    </location>
    <ligand>
        <name>L-threonine</name>
        <dbReference type="ChEBI" id="CHEBI:57926"/>
    </ligand>
</feature>
<dbReference type="AlphaFoldDB" id="A0A2T4U4N2"/>
<feature type="domain" description="YrdC-like" evidence="16">
    <location>
        <begin position="21"/>
        <end position="207"/>
    </location>
</feature>
<comment type="similarity">
    <text evidence="2 13">Belongs to the SUA5 family.</text>
</comment>
<keyword evidence="7 13" id="KW-0819">tRNA processing</keyword>
<dbReference type="OrthoDB" id="9814580at2"/>
<dbReference type="Gene3D" id="3.40.50.11030">
    <property type="entry name" value="Threonylcarbamoyl-AMP synthase, C-terminal domain"/>
    <property type="match status" value="1"/>
</dbReference>
<feature type="binding site" evidence="14">
    <location>
        <position position="125"/>
    </location>
    <ligand>
        <name>ATP</name>
        <dbReference type="ChEBI" id="CHEBI:30616"/>
    </ligand>
</feature>
<evidence type="ECO:0000256" key="5">
    <source>
        <dbReference type="ARBA" id="ARBA00022490"/>
    </source>
</evidence>
<dbReference type="RefSeq" id="WP_107585464.1">
    <property type="nucleotide sequence ID" value="NZ_PZJJ01000020.1"/>
</dbReference>
<proteinExistence type="inferred from homology"/>
<feature type="binding site" evidence="14">
    <location>
        <position position="244"/>
    </location>
    <ligand>
        <name>ATP</name>
        <dbReference type="ChEBI" id="CHEBI:30616"/>
    </ligand>
</feature>
<evidence type="ECO:0000256" key="7">
    <source>
        <dbReference type="ARBA" id="ARBA00022694"/>
    </source>
</evidence>
<feature type="compositionally biased region" description="Polar residues" evidence="15">
    <location>
        <begin position="152"/>
        <end position="162"/>
    </location>
</feature>
<keyword evidence="8 13" id="KW-0548">Nucleotidyltransferase</keyword>
<dbReference type="Gene3D" id="3.90.870.10">
    <property type="entry name" value="DHBP synthase"/>
    <property type="match status" value="1"/>
</dbReference>
<evidence type="ECO:0000256" key="10">
    <source>
        <dbReference type="ARBA" id="ARBA00022840"/>
    </source>
</evidence>
<feature type="binding site" evidence="14">
    <location>
        <position position="70"/>
    </location>
    <ligand>
        <name>ATP</name>
        <dbReference type="ChEBI" id="CHEBI:30616"/>
    </ligand>
</feature>
<dbReference type="GO" id="GO:0000049">
    <property type="term" value="F:tRNA binding"/>
    <property type="evidence" value="ECO:0007669"/>
    <property type="project" value="TreeGrafter"/>
</dbReference>
<protein>
    <recommendedName>
        <fullName evidence="4 13">Threonylcarbamoyl-AMP synthase</fullName>
        <shortName evidence="13">TC-AMP synthase</shortName>
        <ecNumber evidence="3 13">2.7.7.87</ecNumber>
    </recommendedName>
    <alternativeName>
        <fullName evidence="11 13">L-threonylcarbamoyladenylate synthase</fullName>
    </alternativeName>
</protein>
<comment type="function">
    <text evidence="13">Required for the formation of a threonylcarbamoyl group on adenosine at position 37 (t(6)A37) in tRNAs that read codons beginning with adenine.</text>
</comment>
<dbReference type="InterPro" id="IPR038385">
    <property type="entry name" value="Sua5/YwlC_C"/>
</dbReference>
<evidence type="ECO:0000256" key="4">
    <source>
        <dbReference type="ARBA" id="ARBA00015492"/>
    </source>
</evidence>
<dbReference type="SUPFAM" id="SSF55821">
    <property type="entry name" value="YrdC/RibB"/>
    <property type="match status" value="1"/>
</dbReference>
<accession>A0A2T4U4N2</accession>
<feature type="binding site" evidence="14">
    <location>
        <position position="203"/>
    </location>
    <ligand>
        <name>ATP</name>
        <dbReference type="ChEBI" id="CHEBI:30616"/>
    </ligand>
</feature>
<dbReference type="InterPro" id="IPR010923">
    <property type="entry name" value="T(6)A37_SUA5"/>
</dbReference>
<gene>
    <name evidence="17" type="ORF">C6Y45_11975</name>
</gene>
<dbReference type="GO" id="GO:0006450">
    <property type="term" value="P:regulation of translational fidelity"/>
    <property type="evidence" value="ECO:0007669"/>
    <property type="project" value="TreeGrafter"/>
</dbReference>
<dbReference type="InterPro" id="IPR050156">
    <property type="entry name" value="TC-AMP_synthase_SUA5"/>
</dbReference>
<dbReference type="GO" id="GO:0003725">
    <property type="term" value="F:double-stranded RNA binding"/>
    <property type="evidence" value="ECO:0007669"/>
    <property type="project" value="UniProtKB-UniRule"/>
</dbReference>
<keyword evidence="9 13" id="KW-0547">Nucleotide-binding</keyword>
<evidence type="ECO:0000256" key="13">
    <source>
        <dbReference type="PIRNR" id="PIRNR004930"/>
    </source>
</evidence>
<dbReference type="GO" id="GO:0061710">
    <property type="term" value="F:L-threonylcarbamoyladenylate synthase"/>
    <property type="evidence" value="ECO:0007669"/>
    <property type="project" value="UniProtKB-EC"/>
</dbReference>
<dbReference type="EC" id="2.7.7.87" evidence="3 13"/>
<name>A0A2T4U4N2_9BACI</name>
<keyword evidence="6 13" id="KW-0808">Transferase</keyword>